<dbReference type="AlphaFoldDB" id="A0AAJ0U849"/>
<evidence type="ECO:0000313" key="2">
    <source>
        <dbReference type="EMBL" id="MBK1707084.1"/>
    </source>
</evidence>
<accession>A0AAJ0U849</accession>
<gene>
    <name evidence="2" type="ORF">CKO40_21750</name>
</gene>
<reference evidence="2" key="1">
    <citation type="submission" date="2017-08" db="EMBL/GenBank/DDBJ databases">
        <authorList>
            <person name="Imhoff J.F."/>
            <person name="Rahn T."/>
            <person name="Kuenzel S."/>
            <person name="Neulinger S.C."/>
        </authorList>
    </citation>
    <scope>NUCLEOTIDE SEQUENCE</scope>
    <source>
        <strain evidence="2">DSM 11080</strain>
    </source>
</reference>
<proteinExistence type="predicted"/>
<dbReference type="Proteomes" id="UP001296776">
    <property type="component" value="Unassembled WGS sequence"/>
</dbReference>
<dbReference type="RefSeq" id="WP_200348564.1">
    <property type="nucleotide sequence ID" value="NZ_NRSJ01000063.1"/>
</dbReference>
<comment type="caution">
    <text evidence="2">The sequence shown here is derived from an EMBL/GenBank/DDBJ whole genome shotgun (WGS) entry which is preliminary data.</text>
</comment>
<sequence length="89" mass="9978">MYAEKMVVHTDAEGRLIEHPPLPPNATLEAIYLGTIDQPHEPSERKPSSAEIARRLAADRVGTVFGDPLEWQRETRQDRSPPHDRPAAS</sequence>
<dbReference type="EMBL" id="NRSJ01000063">
    <property type="protein sequence ID" value="MBK1707084.1"/>
    <property type="molecule type" value="Genomic_DNA"/>
</dbReference>
<reference evidence="2" key="2">
    <citation type="journal article" date="2020" name="Microorganisms">
        <title>Osmotic Adaptation and Compatible Solute Biosynthesis of Phototrophic Bacteria as Revealed from Genome Analyses.</title>
        <authorList>
            <person name="Imhoff J.F."/>
            <person name="Rahn T."/>
            <person name="Kunzel S."/>
            <person name="Keller A."/>
            <person name="Neulinger S.C."/>
        </authorList>
    </citation>
    <scope>NUCLEOTIDE SEQUENCE</scope>
    <source>
        <strain evidence="2">DSM 11080</strain>
    </source>
</reference>
<evidence type="ECO:0000256" key="1">
    <source>
        <dbReference type="SAM" id="MobiDB-lite"/>
    </source>
</evidence>
<feature type="compositionally biased region" description="Basic and acidic residues" evidence="1">
    <location>
        <begin position="70"/>
        <end position="89"/>
    </location>
</feature>
<organism evidence="2 3">
    <name type="scientific">Halochromatium glycolicum</name>
    <dbReference type="NCBI Taxonomy" id="85075"/>
    <lineage>
        <taxon>Bacteria</taxon>
        <taxon>Pseudomonadati</taxon>
        <taxon>Pseudomonadota</taxon>
        <taxon>Gammaproteobacteria</taxon>
        <taxon>Chromatiales</taxon>
        <taxon>Chromatiaceae</taxon>
        <taxon>Halochromatium</taxon>
    </lineage>
</organism>
<evidence type="ECO:0000313" key="3">
    <source>
        <dbReference type="Proteomes" id="UP001296776"/>
    </source>
</evidence>
<name>A0AAJ0U849_9GAMM</name>
<keyword evidence="3" id="KW-1185">Reference proteome</keyword>
<protein>
    <submittedName>
        <fullName evidence="2">Uncharacterized protein</fullName>
    </submittedName>
</protein>
<feature type="region of interest" description="Disordered" evidence="1">
    <location>
        <begin position="64"/>
        <end position="89"/>
    </location>
</feature>